<gene>
    <name evidence="2" type="ORF">AYW79_06375</name>
</gene>
<accession>A0A853KD24</accession>
<comment type="caution">
    <text evidence="2">The sequence shown here is derived from an EMBL/GenBank/DDBJ whole genome shotgun (WGS) entry which is preliminary data.</text>
</comment>
<protein>
    <submittedName>
        <fullName evidence="2">Uncharacterized protein</fullName>
    </submittedName>
</protein>
<evidence type="ECO:0000313" key="3">
    <source>
        <dbReference type="Proteomes" id="UP000077421"/>
    </source>
</evidence>
<sequence length="177" mass="19845">MTHLDFRNLYILRSEAGAYMIINAKGKVYIVGIAVALLITAGIVIHGLQSPGYASQSLSPNPQLVIVTRVYASTNVQSRLFNIHQSKQIKTLMDLLNKEYGVIPRGAIYSGLPLPPIDYYISLRYQNTSEDQLMIVNLPGHSMENVKTGIIYNISLFSNKRTSRTMIHFLDGLFNKK</sequence>
<organism evidence="2 3">
    <name type="scientific">Ferroacidibacillus organovorans</name>
    <dbReference type="NCBI Taxonomy" id="1765683"/>
    <lineage>
        <taxon>Bacteria</taxon>
        <taxon>Bacillati</taxon>
        <taxon>Bacillota</taxon>
        <taxon>Bacilli</taxon>
        <taxon>Bacillales</taxon>
        <taxon>Alicyclobacillaceae</taxon>
        <taxon>Ferroacidibacillus</taxon>
    </lineage>
</organism>
<name>A0A853KD24_9BACL</name>
<evidence type="ECO:0000256" key="1">
    <source>
        <dbReference type="SAM" id="Phobius"/>
    </source>
</evidence>
<dbReference type="Proteomes" id="UP000077421">
    <property type="component" value="Unassembled WGS sequence"/>
</dbReference>
<keyword evidence="1" id="KW-0472">Membrane</keyword>
<dbReference type="AlphaFoldDB" id="A0A853KD24"/>
<keyword evidence="1" id="KW-1133">Transmembrane helix</keyword>
<proteinExistence type="predicted"/>
<reference evidence="2 3" key="1">
    <citation type="submission" date="2016-02" db="EMBL/GenBank/DDBJ databases">
        <title>Draft genome sequence of Acidibacillus ferrooxidans SLC66.</title>
        <authorList>
            <person name="Oliveira G."/>
            <person name="Nancucheo I."/>
            <person name="Dall'Agnol H."/>
            <person name="Johnson B."/>
            <person name="Oliveira R."/>
            <person name="Nunes G.L."/>
            <person name="Tzotzos G."/>
            <person name="Orellana S.C."/>
            <person name="Salim A.C."/>
            <person name="Araujo F.M."/>
        </authorList>
    </citation>
    <scope>NUCLEOTIDE SEQUENCE [LARGE SCALE GENOMIC DNA]</scope>
    <source>
        <strain evidence="2 3">SLC66</strain>
    </source>
</reference>
<dbReference type="EMBL" id="LSUQ01000013">
    <property type="protein sequence ID" value="OAG94238.1"/>
    <property type="molecule type" value="Genomic_DNA"/>
</dbReference>
<evidence type="ECO:0000313" key="2">
    <source>
        <dbReference type="EMBL" id="OAG94238.1"/>
    </source>
</evidence>
<keyword evidence="1" id="KW-0812">Transmembrane</keyword>
<feature type="transmembrane region" description="Helical" evidence="1">
    <location>
        <begin position="28"/>
        <end position="48"/>
    </location>
</feature>